<evidence type="ECO:0000313" key="1">
    <source>
        <dbReference type="EMBL" id="KAJ8668923.1"/>
    </source>
</evidence>
<dbReference type="Proteomes" id="UP001239111">
    <property type="component" value="Chromosome 3"/>
</dbReference>
<dbReference type="EMBL" id="CM056743">
    <property type="protein sequence ID" value="KAJ8668923.1"/>
    <property type="molecule type" value="Genomic_DNA"/>
</dbReference>
<comment type="caution">
    <text evidence="1">The sequence shown here is derived from an EMBL/GenBank/DDBJ whole genome shotgun (WGS) entry which is preliminary data.</text>
</comment>
<sequence>MKKALCIVKYRILYEMKNSVQDPIHEKIGISRTLQRYYDDCKSEIDFMNNFPFKDSILYLDVLTDVDFCRRVKSPNAFVDFWDCCTFESGEPPGQNLYIYLHDLDDSVTLAQERYDLWKPALEGLQCLIGLDKDAYHLIFSRILNNLGSEDWRNLGSLAEVAGRTNQNS</sequence>
<name>A0ACC2ND72_9HYME</name>
<keyword evidence="2" id="KW-1185">Reference proteome</keyword>
<protein>
    <submittedName>
        <fullName evidence="1">Uncharacterized protein</fullName>
    </submittedName>
</protein>
<organism evidence="1 2">
    <name type="scientific">Eretmocerus hayati</name>
    <dbReference type="NCBI Taxonomy" id="131215"/>
    <lineage>
        <taxon>Eukaryota</taxon>
        <taxon>Metazoa</taxon>
        <taxon>Ecdysozoa</taxon>
        <taxon>Arthropoda</taxon>
        <taxon>Hexapoda</taxon>
        <taxon>Insecta</taxon>
        <taxon>Pterygota</taxon>
        <taxon>Neoptera</taxon>
        <taxon>Endopterygota</taxon>
        <taxon>Hymenoptera</taxon>
        <taxon>Apocrita</taxon>
        <taxon>Proctotrupomorpha</taxon>
        <taxon>Chalcidoidea</taxon>
        <taxon>Aphelinidae</taxon>
        <taxon>Aphelininae</taxon>
        <taxon>Eretmocerus</taxon>
    </lineage>
</organism>
<proteinExistence type="predicted"/>
<accession>A0ACC2ND72</accession>
<reference evidence="1" key="1">
    <citation type="submission" date="2023-04" db="EMBL/GenBank/DDBJ databases">
        <title>A chromosome-level genome assembly of the parasitoid wasp Eretmocerus hayati.</title>
        <authorList>
            <person name="Zhong Y."/>
            <person name="Liu S."/>
            <person name="Liu Y."/>
        </authorList>
    </citation>
    <scope>NUCLEOTIDE SEQUENCE</scope>
    <source>
        <strain evidence="1">ZJU_SS_LIU_2023</strain>
    </source>
</reference>
<evidence type="ECO:0000313" key="2">
    <source>
        <dbReference type="Proteomes" id="UP001239111"/>
    </source>
</evidence>
<gene>
    <name evidence="1" type="ORF">QAD02_000182</name>
</gene>